<proteinExistence type="predicted"/>
<dbReference type="EMBL" id="CM041543">
    <property type="protein sequence ID" value="KAI3363939.1"/>
    <property type="molecule type" value="Genomic_DNA"/>
</dbReference>
<name>A0ACB8W8I0_9TELE</name>
<protein>
    <submittedName>
        <fullName evidence="1">Uncharacterized protein</fullName>
    </submittedName>
</protein>
<evidence type="ECO:0000313" key="1">
    <source>
        <dbReference type="EMBL" id="KAI3363939.1"/>
    </source>
</evidence>
<reference evidence="1" key="1">
    <citation type="submission" date="2022-04" db="EMBL/GenBank/DDBJ databases">
        <title>Jade perch genome.</title>
        <authorList>
            <person name="Chao B."/>
        </authorList>
    </citation>
    <scope>NUCLEOTIDE SEQUENCE</scope>
    <source>
        <strain evidence="1">CB-2022</strain>
    </source>
</reference>
<dbReference type="Proteomes" id="UP000831701">
    <property type="component" value="Chromosome 13"/>
</dbReference>
<organism evidence="1 2">
    <name type="scientific">Scortum barcoo</name>
    <name type="common">barcoo grunter</name>
    <dbReference type="NCBI Taxonomy" id="214431"/>
    <lineage>
        <taxon>Eukaryota</taxon>
        <taxon>Metazoa</taxon>
        <taxon>Chordata</taxon>
        <taxon>Craniata</taxon>
        <taxon>Vertebrata</taxon>
        <taxon>Euteleostomi</taxon>
        <taxon>Actinopterygii</taxon>
        <taxon>Neopterygii</taxon>
        <taxon>Teleostei</taxon>
        <taxon>Neoteleostei</taxon>
        <taxon>Acanthomorphata</taxon>
        <taxon>Eupercaria</taxon>
        <taxon>Centrarchiformes</taxon>
        <taxon>Terapontoidei</taxon>
        <taxon>Terapontidae</taxon>
        <taxon>Scortum</taxon>
    </lineage>
</organism>
<comment type="caution">
    <text evidence="1">The sequence shown here is derived from an EMBL/GenBank/DDBJ whole genome shotgun (WGS) entry which is preliminary data.</text>
</comment>
<sequence>MVLDMRRERRQHQPLMVTDSEVESVSSFKFLGDICDDLTWTLNITQLVKKAHQRLYFLRRLRKFGMSQRTQRTSCTAVIKSVLTS</sequence>
<keyword evidence="2" id="KW-1185">Reference proteome</keyword>
<evidence type="ECO:0000313" key="2">
    <source>
        <dbReference type="Proteomes" id="UP000831701"/>
    </source>
</evidence>
<gene>
    <name evidence="1" type="ORF">L3Q82_001540</name>
</gene>
<accession>A0ACB8W8I0</accession>